<dbReference type="RefSeq" id="WP_133398664.1">
    <property type="nucleotide sequence ID" value="NZ_SMZX01000001.1"/>
</dbReference>
<dbReference type="Pfam" id="PF08028">
    <property type="entry name" value="Acyl-CoA_dh_2"/>
    <property type="match status" value="1"/>
</dbReference>
<dbReference type="Proteomes" id="UP000295633">
    <property type="component" value="Unassembled WGS sequence"/>
</dbReference>
<organism evidence="3 4">
    <name type="scientific">Microbacterium oleivorans</name>
    <dbReference type="NCBI Taxonomy" id="273677"/>
    <lineage>
        <taxon>Bacteria</taxon>
        <taxon>Bacillati</taxon>
        <taxon>Actinomycetota</taxon>
        <taxon>Actinomycetes</taxon>
        <taxon>Micrococcales</taxon>
        <taxon>Microbacteriaceae</taxon>
        <taxon>Microbacterium</taxon>
    </lineage>
</organism>
<dbReference type="Gene3D" id="1.10.540.10">
    <property type="entry name" value="Acyl-CoA dehydrogenase/oxidase, N-terminal domain"/>
    <property type="match status" value="1"/>
</dbReference>
<dbReference type="PANTHER" id="PTHR43884">
    <property type="entry name" value="ACYL-COA DEHYDROGENASE"/>
    <property type="match status" value="1"/>
</dbReference>
<feature type="domain" description="Acyl-CoA dehydrogenase C-terminal" evidence="2">
    <location>
        <begin position="226"/>
        <end position="356"/>
    </location>
</feature>
<dbReference type="STRING" id="273677.BW34_01250"/>
<dbReference type="InterPro" id="IPR013107">
    <property type="entry name" value="Acyl-CoA_DH_C"/>
</dbReference>
<accession>A0A4R5YJW0</accession>
<evidence type="ECO:0000256" key="1">
    <source>
        <dbReference type="ARBA" id="ARBA00023002"/>
    </source>
</evidence>
<dbReference type="InterPro" id="IPR036250">
    <property type="entry name" value="AcylCo_DH-like_C"/>
</dbReference>
<comment type="caution">
    <text evidence="3">The sequence shown here is derived from an EMBL/GenBank/DDBJ whole genome shotgun (WGS) entry which is preliminary data.</text>
</comment>
<dbReference type="AlphaFoldDB" id="A0A4R5YJW0"/>
<dbReference type="GO" id="GO:0050660">
    <property type="term" value="F:flavin adenine dinucleotide binding"/>
    <property type="evidence" value="ECO:0007669"/>
    <property type="project" value="InterPro"/>
</dbReference>
<dbReference type="PIRSF" id="PIRSF016578">
    <property type="entry name" value="HsaA"/>
    <property type="match status" value="1"/>
</dbReference>
<dbReference type="GO" id="GO:0006552">
    <property type="term" value="P:L-leucine catabolic process"/>
    <property type="evidence" value="ECO:0007669"/>
    <property type="project" value="TreeGrafter"/>
</dbReference>
<evidence type="ECO:0000313" key="3">
    <source>
        <dbReference type="EMBL" id="TDL45466.1"/>
    </source>
</evidence>
<dbReference type="SUPFAM" id="SSF56645">
    <property type="entry name" value="Acyl-CoA dehydrogenase NM domain-like"/>
    <property type="match status" value="1"/>
</dbReference>
<dbReference type="InterPro" id="IPR009100">
    <property type="entry name" value="AcylCoA_DH/oxidase_NM_dom_sf"/>
</dbReference>
<dbReference type="EMBL" id="SMZX01000001">
    <property type="protein sequence ID" value="TDL45466.1"/>
    <property type="molecule type" value="Genomic_DNA"/>
</dbReference>
<gene>
    <name evidence="3" type="ORF">E2R54_03095</name>
</gene>
<name>A0A4R5YJW0_9MICO</name>
<keyword evidence="1" id="KW-0560">Oxidoreductase</keyword>
<protein>
    <recommendedName>
        <fullName evidence="2">Acyl-CoA dehydrogenase C-terminal domain-containing protein</fullName>
    </recommendedName>
</protein>
<evidence type="ECO:0000259" key="2">
    <source>
        <dbReference type="Pfam" id="PF08028"/>
    </source>
</evidence>
<dbReference type="InterPro" id="IPR037069">
    <property type="entry name" value="AcylCoA_DH/ox_N_sf"/>
</dbReference>
<evidence type="ECO:0000313" key="4">
    <source>
        <dbReference type="Proteomes" id="UP000295633"/>
    </source>
</evidence>
<proteinExistence type="predicted"/>
<dbReference type="Gene3D" id="2.40.110.10">
    <property type="entry name" value="Butyryl-CoA Dehydrogenase, subunit A, domain 2"/>
    <property type="match status" value="1"/>
</dbReference>
<dbReference type="PANTHER" id="PTHR43884:SF12">
    <property type="entry name" value="ISOVALERYL-COA DEHYDROGENASE, MITOCHONDRIAL-RELATED"/>
    <property type="match status" value="1"/>
</dbReference>
<sequence>MTGRFDEFLARIAPEAPQRERERRLLTAELAELRDIGFGTWRVPAASGGSPITLQEQFARLIRLSAADASLGHVWRGHLAFVESLRLQPIEQAQPWFERILAGDFVGNAQSERRDTAHLETRIDRSSGEPLLSGTKYYTTGSIYADWIHLAALDGDERVAVTVSAHHPGVRSTDDWDGFGQLLTGSGTTVFDRAPVGEDGILVSPAEDADVRGHHLGAILQLSLLAVIAGIAQRALDDTVDFVTPRRRTFGFAGETLPREDPLVQLVVGELDVVAATTRRLVLSVAADLGAAPDRRATAAEMREIQFEVFRLQELVPRLVLDATTRLFEVGGASAVGTGRALDRHWRNVRTIASHNPVIQRTRALGQVALTGTLPEWQAPGAEAPRPAEAALA</sequence>
<dbReference type="Gene3D" id="1.20.140.10">
    <property type="entry name" value="Butyryl-CoA Dehydrogenase, subunit A, domain 3"/>
    <property type="match status" value="1"/>
</dbReference>
<dbReference type="GO" id="GO:0008470">
    <property type="term" value="F:3-methylbutanoyl-CoA dehydrogenase activity"/>
    <property type="evidence" value="ECO:0007669"/>
    <property type="project" value="TreeGrafter"/>
</dbReference>
<dbReference type="InterPro" id="IPR046373">
    <property type="entry name" value="Acyl-CoA_Oxase/DH_mid-dom_sf"/>
</dbReference>
<dbReference type="SUPFAM" id="SSF47203">
    <property type="entry name" value="Acyl-CoA dehydrogenase C-terminal domain-like"/>
    <property type="match status" value="1"/>
</dbReference>
<reference evidence="3 4" key="1">
    <citation type="submission" date="2019-03" db="EMBL/GenBank/DDBJ databases">
        <title>Genome Sequencing and Assembly of Various Microbes Isolated from Partially Reclaimed Soil and Acid Mine Drainage (AMD) Site.</title>
        <authorList>
            <person name="Steinbock B."/>
            <person name="Bechtold R."/>
            <person name="Sevigny J.L."/>
            <person name="Thomas D."/>
            <person name="Cuthill L.R."/>
            <person name="Aveiro Johannsen E.J."/>
            <person name="Thomas K."/>
            <person name="Ghosh A."/>
        </authorList>
    </citation>
    <scope>NUCLEOTIDE SEQUENCE [LARGE SCALE GENOMIC DNA]</scope>
    <source>
        <strain evidence="3 4">F-B2</strain>
    </source>
</reference>